<dbReference type="RefSeq" id="WP_100618535.1">
    <property type="nucleotide sequence ID" value="NZ_CP024963.1"/>
</dbReference>
<dbReference type="OrthoDB" id="393012at2"/>
<keyword evidence="2" id="KW-0732">Signal</keyword>
<evidence type="ECO:0008006" key="5">
    <source>
        <dbReference type="Google" id="ProtNLM"/>
    </source>
</evidence>
<accession>A0A2K8NTB5</accession>
<feature type="chain" id="PRO_5014707209" description="Lipoprotein" evidence="2">
    <location>
        <begin position="24"/>
        <end position="1751"/>
    </location>
</feature>
<dbReference type="PROSITE" id="PS51257">
    <property type="entry name" value="PROKAR_LIPOPROTEIN"/>
    <property type="match status" value="1"/>
</dbReference>
<evidence type="ECO:0000313" key="4">
    <source>
        <dbReference type="Proteomes" id="UP000232063"/>
    </source>
</evidence>
<dbReference type="NCBIfam" id="NF045726">
    <property type="entry name" value="XXplasma_LP"/>
    <property type="match status" value="1"/>
</dbReference>
<protein>
    <recommendedName>
        <fullName evidence="5">Lipoprotein</fullName>
    </recommendedName>
</protein>
<dbReference type="Pfam" id="PF05215">
    <property type="entry name" value="Spiralin"/>
    <property type="match status" value="9"/>
</dbReference>
<keyword evidence="4" id="KW-1185">Reference proteome</keyword>
<dbReference type="InterPro" id="IPR007880">
    <property type="entry name" value="Spiralin"/>
</dbReference>
<sequence>MKKLLALLGSLLMVGGSATTVVACGTRVYDRVNISDINIDSVHVGDDFEQLKQDIETEIIEISKEARIEVDYVINGDTNKPGTIVVVAVPSSKLLEGKFEISVGQIDISKIQINDIKVGLEKASVEDKIDKEIKGLFVDAQLGLDYVIEGLDDLLRGTKIIRTGLISVIANEDYLTGGFLLEINENGSTTTPLPPTKPTIPGYKKKDISKIEIKDVTNKTTMVEVKTKVAEKIKTISKEAILGADYLIVGNPQQDKIIKVKTISSSSWIEENFEIQVKQDISNIEINNINVGMETRAIEGEILNAVKSLYDNAKLDTDYKVEGLKNLLIDDQDEKIDITGYVSVLAIGDYLMGAFLLEISEDGSITKPIEKPNRPTIPDEKKDIYLLQGEITDVDNETDKKELDAIIYSKIKEFAEQDVLVGWDYIISGDPKKDKIIKVSATSLSELIEGSFTINVKPVIRSIDISDVEVNDIKYGDNIDQAHAKIAEKIKAKYEDAQLRQDYTVEGLEKIIKEGVIGIDGKVTVKGVGARLHGGFDLEINENGSTTKPFEPGTNPPGSIRPELIPLLTNIENIKITDVTNKTTEGALKNKIEEEIQKISKEAKFGIDYLIEGNPKNDKQIQVKATGSSKWIIGSFTIDVKQLNLTENISKIQAELQAILDERPTQTWTDTDLQNRINTRYGNGEITVQKSETSNRISGENLHQNKYNFIGNGTEYNKFKYDGNITLTHKWKETVDKSEDISTITKNLQDILSGRKESAWTQSELQIEVDKIDGVGAITVQKDGVSTRSSSIVPGKDKWKFIGNGKIDNAFTYNGQTSLDHNWSKTTDTTKPITNIDSQLQAILSGRKESAWTQSELQNEVDKIDGVGAITVQKDGVSTRSSSIVPGKDKWKFIGNGKIDNAFTYNGQTSLDHNWSKTTDTTKPISDINAQLETILSGRKESAWTQNDLQTEVDKLDGVGAITVQKDGVSTRSSSIVPGKDKWKFIGNGKVENAFNYNGQTSLDHNWSKTTDTTKPISDINAQLETILSGRKESAWTQSELQIEVDKIDGVGAITVQKDGVSTRSSSIVPGKDKWKFIGNGKVENAFNYNGQTSLDHNWSKTTDTTKPISDINAQLETILSGRKESAWTQSELQIEVDKIDGVGAITVQKDGVSTRSSSIVPGKDKWKFIGNGKVENAFNYNGQTSLDHNWSKTTDTTKPISDINAQLETILSGRKESAWTQSELQIEVDKIDGVGAITVQKDGVSTRSSSIVPGKDKWKFIGNGKVENAFNYNGQTSLDHNWSKTTDTTKPIGDLESALKAILAERPTEAWTESDLQNRVNKDYPLGGISVKKGSLSRGSHTENREDLYIFSANGNINNVHEYVGELPLTHTWTETIYIKDDISKIKITDVTNKTTDSEVKNKVADKIKAINKAAVLGTDYTIKGNPQNSQTIQIKATDSSELITGAFTINVLDNRKDVSKISLGIKIGETVANTHAKIQEKIKKEVLGRYPDEGRDYRIDMNQVTKLTHDIHGGLNATFKDSGTVDVFGVGDRLKGKFIFHVNKDGTVPGTNPPVDPPTPGNKINIDGLLVDAYVGETVGQAKRKVKQELSKRLGKDAVEGVDYEMMDSEISWYTNGNTNDNAVIDKAPYSGNWYIYGKGDRISGKGKVRVSHDSNVKPPNPNPPSSNDVSIVRDRLQALLDRQAIQEHHSILEKRMNEELASDPELKGIVVRQASTGRNEYVFWGDKNGWTGRITLSWRNPNWPNKLQ</sequence>
<feature type="region of interest" description="Disordered" evidence="1">
    <location>
        <begin position="1652"/>
        <end position="1672"/>
    </location>
</feature>
<evidence type="ECO:0000313" key="3">
    <source>
        <dbReference type="EMBL" id="ATZ16994.1"/>
    </source>
</evidence>
<dbReference type="KEGG" id="elj:ELUMI_v1c02690"/>
<dbReference type="Proteomes" id="UP000232063">
    <property type="component" value="Chromosome"/>
</dbReference>
<evidence type="ECO:0000256" key="1">
    <source>
        <dbReference type="SAM" id="MobiDB-lite"/>
    </source>
</evidence>
<organism evidence="3 4">
    <name type="scientific">Williamsoniiplasma luminosum</name>
    <dbReference type="NCBI Taxonomy" id="214888"/>
    <lineage>
        <taxon>Bacteria</taxon>
        <taxon>Bacillati</taxon>
        <taxon>Mycoplasmatota</taxon>
        <taxon>Mollicutes</taxon>
        <taxon>Entomoplasmatales</taxon>
        <taxon>Williamsoniiplasma</taxon>
    </lineage>
</organism>
<dbReference type="EMBL" id="CP024963">
    <property type="protein sequence ID" value="ATZ16994.1"/>
    <property type="molecule type" value="Genomic_DNA"/>
</dbReference>
<feature type="signal peptide" evidence="2">
    <location>
        <begin position="1"/>
        <end position="23"/>
    </location>
</feature>
<dbReference type="InterPro" id="IPR054816">
    <property type="entry name" value="Lipoprotein_mollicutes-type_CS"/>
</dbReference>
<evidence type="ECO:0000256" key="2">
    <source>
        <dbReference type="SAM" id="SignalP"/>
    </source>
</evidence>
<name>A0A2K8NTB5_9MOLU</name>
<reference evidence="3 4" key="1">
    <citation type="submission" date="2017-11" db="EMBL/GenBank/DDBJ databases">
        <title>Genome sequence of Entomoplasma luminosum PIMN-1 (ATCC 49195).</title>
        <authorList>
            <person name="Lo W.-S."/>
            <person name="Gasparich G.E."/>
            <person name="Kuo C.-H."/>
        </authorList>
    </citation>
    <scope>NUCLEOTIDE SEQUENCE [LARGE SCALE GENOMIC DNA]</scope>
    <source>
        <strain evidence="3 4">PIMN-1</strain>
    </source>
</reference>
<dbReference type="GO" id="GO:0016020">
    <property type="term" value="C:membrane"/>
    <property type="evidence" value="ECO:0007669"/>
    <property type="project" value="InterPro"/>
</dbReference>
<dbReference type="NCBIfam" id="NF038029">
    <property type="entry name" value="LP_plasma"/>
    <property type="match status" value="1"/>
</dbReference>
<proteinExistence type="predicted"/>
<gene>
    <name evidence="3" type="ORF">ELUMI_v1c02690</name>
</gene>